<reference evidence="1 2" key="1">
    <citation type="submission" date="2024-06" db="EMBL/GenBank/DDBJ databases">
        <authorList>
            <person name="Li F."/>
        </authorList>
    </citation>
    <scope>NUCLEOTIDE SEQUENCE [LARGE SCALE GENOMIC DNA]</scope>
    <source>
        <strain evidence="1 2">GXAS 311</strain>
    </source>
</reference>
<proteinExistence type="predicted"/>
<organism evidence="1 2">
    <name type="scientific">Aliikangiella maris</name>
    <dbReference type="NCBI Taxonomy" id="3162458"/>
    <lineage>
        <taxon>Bacteria</taxon>
        <taxon>Pseudomonadati</taxon>
        <taxon>Pseudomonadota</taxon>
        <taxon>Gammaproteobacteria</taxon>
        <taxon>Oceanospirillales</taxon>
        <taxon>Pleioneaceae</taxon>
        <taxon>Aliikangiella</taxon>
    </lineage>
</organism>
<evidence type="ECO:0000313" key="1">
    <source>
        <dbReference type="EMBL" id="MET1257471.1"/>
    </source>
</evidence>
<accession>A0ABV2BZY7</accession>
<sequence length="212" mass="24988">MKILHWEKNIEGSAYIKENKKNTLTPSRQKQKVICMMKDVSLISAQFNGVKKVFEPYVNIVADNGNKVEFIGVYLPSFSESCNKEICIRRATWYKKQILKSEFTINTNFFAIVEQIKLLNICKSIIKYVSKGDFHRYNQKPIDEYCFLNVSIYDDGFRCEVDYSPRAVEYKLLEYSVKKLFIMFDSLNNKGLIPEKDTHRISYRKSLFEYES</sequence>
<dbReference type="Proteomes" id="UP001548189">
    <property type="component" value="Unassembled WGS sequence"/>
</dbReference>
<keyword evidence="2" id="KW-1185">Reference proteome</keyword>
<evidence type="ECO:0000313" key="2">
    <source>
        <dbReference type="Proteomes" id="UP001548189"/>
    </source>
</evidence>
<comment type="caution">
    <text evidence="1">The sequence shown here is derived from an EMBL/GenBank/DDBJ whole genome shotgun (WGS) entry which is preliminary data.</text>
</comment>
<dbReference type="EMBL" id="JBEVCJ010000073">
    <property type="protein sequence ID" value="MET1257471.1"/>
    <property type="molecule type" value="Genomic_DNA"/>
</dbReference>
<name>A0ABV2BZY7_9GAMM</name>
<protein>
    <submittedName>
        <fullName evidence="1">Uncharacterized protein</fullName>
    </submittedName>
</protein>
<gene>
    <name evidence="1" type="ORF">ABVT43_20235</name>
</gene>